<sequence>MMVYQRPVFTVISLLRIRNREEAKLVLIGAVVVYRNFVEQTLADAQKNWVKSLVLYDDPGDAVTGILTWFSRYACLHGPRLGPLDTIAVNDNPLYIYCPRRKLEEYAKERIVSFHSEIGSVVCSMSPFDAGVTREKVRYGHNLISPGSCLLPDALEAYVAFLPSKSFLKLPYSVYEVHNDRYVHKFFALLPGSRFHFEVVAVGLAYPAAKKRPSGLGILRCCFTGKTNTCL</sequence>
<reference evidence="2 3" key="1">
    <citation type="submission" date="2016-01" db="EMBL/GenBank/DDBJ databases">
        <authorList>
            <person name="Oliw E.H."/>
        </authorList>
    </citation>
    <scope>NUCLEOTIDE SEQUENCE [LARGE SCALE GENOMIC DNA]</scope>
    <source>
        <strain evidence="2 3">Zutra 3-1</strain>
    </source>
</reference>
<dbReference type="Proteomes" id="UP000191987">
    <property type="component" value="Unassembled WGS sequence"/>
</dbReference>
<evidence type="ECO:0000259" key="1">
    <source>
        <dbReference type="Pfam" id="PF02027"/>
    </source>
</evidence>
<dbReference type="InterPro" id="IPR006064">
    <property type="entry name" value="Glycosidase"/>
</dbReference>
<dbReference type="Pfam" id="PF02027">
    <property type="entry name" value="RolB_RolC"/>
    <property type="match status" value="1"/>
</dbReference>
<dbReference type="EMBL" id="FBWG01000050">
    <property type="protein sequence ID" value="CUX62631.1"/>
    <property type="molecule type" value="Genomic_DNA"/>
</dbReference>
<accession>A0A1S7S5C5</accession>
<organism evidence="2 3">
    <name type="scientific">Agrobacterium deltaense Zutra 3/1</name>
    <dbReference type="NCBI Taxonomy" id="1183427"/>
    <lineage>
        <taxon>Bacteria</taxon>
        <taxon>Pseudomonadati</taxon>
        <taxon>Pseudomonadota</taxon>
        <taxon>Alphaproteobacteria</taxon>
        <taxon>Hyphomicrobiales</taxon>
        <taxon>Rhizobiaceae</taxon>
        <taxon>Rhizobium/Agrobacterium group</taxon>
        <taxon>Agrobacterium</taxon>
    </lineage>
</organism>
<evidence type="ECO:0000313" key="2">
    <source>
        <dbReference type="EMBL" id="CUX62631.1"/>
    </source>
</evidence>
<feature type="domain" description="Cytokinin glycosidase" evidence="1">
    <location>
        <begin position="4"/>
        <end position="204"/>
    </location>
</feature>
<dbReference type="RefSeq" id="WP_010974818.1">
    <property type="nucleotide sequence ID" value="NZ_LT009751.1"/>
</dbReference>
<gene>
    <name evidence="2" type="ORF">AGR7C_pTi0002</name>
</gene>
<proteinExistence type="predicted"/>
<protein>
    <submittedName>
        <fullName evidence="2">D protein</fullName>
    </submittedName>
</protein>
<dbReference type="AlphaFoldDB" id="A0A1S7S5C5"/>
<evidence type="ECO:0000313" key="3">
    <source>
        <dbReference type="Proteomes" id="UP000191987"/>
    </source>
</evidence>
<name>A0A1S7S5C5_9HYPH</name>
<dbReference type="GeneID" id="1137327"/>